<dbReference type="STRING" id="126957.T1IPJ1"/>
<evidence type="ECO:0000313" key="5">
    <source>
        <dbReference type="Proteomes" id="UP000014500"/>
    </source>
</evidence>
<dbReference type="GO" id="GO:0000407">
    <property type="term" value="C:phagophore assembly site"/>
    <property type="evidence" value="ECO:0007669"/>
    <property type="project" value="UniProtKB-SubCell"/>
</dbReference>
<dbReference type="AlphaFoldDB" id="T1IPJ1"/>
<accession>T1IPJ1</accession>
<protein>
    <recommendedName>
        <fullName evidence="6">Autophagy-related protein 13</fullName>
    </recommendedName>
</protein>
<dbReference type="PhylomeDB" id="T1IPJ1"/>
<dbReference type="PANTHER" id="PTHR13430:SF4">
    <property type="entry name" value="AUTOPHAGY-RELATED PROTEIN 13"/>
    <property type="match status" value="1"/>
</dbReference>
<dbReference type="OMA" id="ETWYISL"/>
<organism evidence="4 5">
    <name type="scientific">Strigamia maritima</name>
    <name type="common">European centipede</name>
    <name type="synonym">Geophilus maritimus</name>
    <dbReference type="NCBI Taxonomy" id="126957"/>
    <lineage>
        <taxon>Eukaryota</taxon>
        <taxon>Metazoa</taxon>
        <taxon>Ecdysozoa</taxon>
        <taxon>Arthropoda</taxon>
        <taxon>Myriapoda</taxon>
        <taxon>Chilopoda</taxon>
        <taxon>Pleurostigmophora</taxon>
        <taxon>Geophilomorpha</taxon>
        <taxon>Linotaeniidae</taxon>
        <taxon>Strigamia</taxon>
    </lineage>
</organism>
<dbReference type="InterPro" id="IPR040182">
    <property type="entry name" value="ATG13"/>
</dbReference>
<dbReference type="GO" id="GO:0034727">
    <property type="term" value="P:piecemeal microautophagy of the nucleus"/>
    <property type="evidence" value="ECO:0007669"/>
    <property type="project" value="TreeGrafter"/>
</dbReference>
<evidence type="ECO:0000256" key="2">
    <source>
        <dbReference type="ARBA" id="ARBA00007341"/>
    </source>
</evidence>
<evidence type="ECO:0000256" key="1">
    <source>
        <dbReference type="ARBA" id="ARBA00004329"/>
    </source>
</evidence>
<evidence type="ECO:0008006" key="6">
    <source>
        <dbReference type="Google" id="ProtNLM"/>
    </source>
</evidence>
<dbReference type="GO" id="GO:0005829">
    <property type="term" value="C:cytosol"/>
    <property type="evidence" value="ECO:0007669"/>
    <property type="project" value="TreeGrafter"/>
</dbReference>
<dbReference type="InterPro" id="IPR036570">
    <property type="entry name" value="HORMA_dom_sf"/>
</dbReference>
<dbReference type="Proteomes" id="UP000014500">
    <property type="component" value="Unassembled WGS sequence"/>
</dbReference>
<comment type="subcellular location">
    <subcellularLocation>
        <location evidence="1">Preautophagosomal structure</location>
    </subcellularLocation>
</comment>
<dbReference type="eggNOG" id="KOG3874">
    <property type="taxonomic scope" value="Eukaryota"/>
</dbReference>
<comment type="similarity">
    <text evidence="2">Belongs to the ATG13 family. Metazoan subfamily.</text>
</comment>
<proteinExistence type="inferred from homology"/>
<name>T1IPJ1_STRMM</name>
<keyword evidence="3" id="KW-0072">Autophagy</keyword>
<keyword evidence="5" id="KW-1185">Reference proteome</keyword>
<evidence type="ECO:0000256" key="3">
    <source>
        <dbReference type="ARBA" id="ARBA00023006"/>
    </source>
</evidence>
<evidence type="ECO:0000313" key="4">
    <source>
        <dbReference type="EnsemblMetazoa" id="SMAR002943-PA"/>
    </source>
</evidence>
<dbReference type="EMBL" id="JH431263">
    <property type="status" value="NOT_ANNOTATED_CDS"/>
    <property type="molecule type" value="Genomic_DNA"/>
</dbReference>
<dbReference type="PANTHER" id="PTHR13430">
    <property type="match status" value="1"/>
</dbReference>
<dbReference type="Gene3D" id="3.30.900.10">
    <property type="entry name" value="HORMA domain"/>
    <property type="match status" value="1"/>
</dbReference>
<reference evidence="5" key="1">
    <citation type="submission" date="2011-05" db="EMBL/GenBank/DDBJ databases">
        <authorList>
            <person name="Richards S.R."/>
            <person name="Qu J."/>
            <person name="Jiang H."/>
            <person name="Jhangiani S.N."/>
            <person name="Agravi P."/>
            <person name="Goodspeed R."/>
            <person name="Gross S."/>
            <person name="Mandapat C."/>
            <person name="Jackson L."/>
            <person name="Mathew T."/>
            <person name="Pu L."/>
            <person name="Thornton R."/>
            <person name="Saada N."/>
            <person name="Wilczek-Boney K.B."/>
            <person name="Lee S."/>
            <person name="Kovar C."/>
            <person name="Wu Y."/>
            <person name="Scherer S.E."/>
            <person name="Worley K.C."/>
            <person name="Muzny D.M."/>
            <person name="Gibbs R."/>
        </authorList>
    </citation>
    <scope>NUCLEOTIDE SEQUENCE</scope>
    <source>
        <strain evidence="5">Brora</strain>
    </source>
</reference>
<dbReference type="GO" id="GO:1990316">
    <property type="term" value="C:Atg1/ULK1 kinase complex"/>
    <property type="evidence" value="ECO:0007669"/>
    <property type="project" value="TreeGrafter"/>
</dbReference>
<sequence length="460" mass="51670">MATLVRLSSQDRKELDKYTKFFAQKTVQVIVQARLGEKFKTRSKKFSSGSDWFSVNIEDLPEVNAETKNALGGQLPSTKVTLCVEISLKTVEGETMVLETWSLGMIDQCDTDVRITYTVYNRMGVLLKSLIVTARATHAYRLSRSQGPDSYVICYRVHLGEPNLHVLGEGYLQRKVGQVGTPIGTFLLNVAYRTKLTITPQPVEKESSIMVKSDHFKPDLSPKRAHRPVPRSDFREGLTDETGAMWDGHLNHACLCDQEFKGIPCRAAFYDRSPKWDLDGDLRFNHNGDRPMSFSEYKKVGAFAGEPKKLDTDALSEYLIPDTAFTSLLDNNALHNKNMQQKKLANNNNTTNGLDHSDMDTCSETGSHESQISTASIASAITDDFVMVELKTPFATPDPNNDLSNFYRECQIAPQLDSFRNSPTLADQVNDLSNQLATFEMNMQDFDQLVDSLCNSETWK</sequence>
<dbReference type="GO" id="GO:0000423">
    <property type="term" value="P:mitophagy"/>
    <property type="evidence" value="ECO:0007669"/>
    <property type="project" value="TreeGrafter"/>
</dbReference>
<dbReference type="GO" id="GO:0034497">
    <property type="term" value="P:protein localization to phagophore assembly site"/>
    <property type="evidence" value="ECO:0007669"/>
    <property type="project" value="TreeGrafter"/>
</dbReference>
<dbReference type="EnsemblMetazoa" id="SMAR002943-RA">
    <property type="protein sequence ID" value="SMAR002943-PA"/>
    <property type="gene ID" value="SMAR002943"/>
</dbReference>
<reference evidence="4" key="2">
    <citation type="submission" date="2015-02" db="UniProtKB">
        <authorList>
            <consortium name="EnsemblMetazoa"/>
        </authorList>
    </citation>
    <scope>IDENTIFICATION</scope>
</reference>
<dbReference type="HOGENOM" id="CLU_036365_1_1_1"/>